<evidence type="ECO:0000313" key="1">
    <source>
        <dbReference type="EMBL" id="CAG8617420.1"/>
    </source>
</evidence>
<dbReference type="InterPro" id="IPR013083">
    <property type="entry name" value="Znf_RING/FYVE/PHD"/>
</dbReference>
<dbReference type="Gene3D" id="3.30.40.10">
    <property type="entry name" value="Zinc/RING finger domain, C3HC4 (zinc finger)"/>
    <property type="match status" value="1"/>
</dbReference>
<dbReference type="Proteomes" id="UP000789570">
    <property type="component" value="Unassembled WGS sequence"/>
</dbReference>
<organism evidence="1 2">
    <name type="scientific">Funneliformis caledonium</name>
    <dbReference type="NCBI Taxonomy" id="1117310"/>
    <lineage>
        <taxon>Eukaryota</taxon>
        <taxon>Fungi</taxon>
        <taxon>Fungi incertae sedis</taxon>
        <taxon>Mucoromycota</taxon>
        <taxon>Glomeromycotina</taxon>
        <taxon>Glomeromycetes</taxon>
        <taxon>Glomerales</taxon>
        <taxon>Glomeraceae</taxon>
        <taxon>Funneliformis</taxon>
    </lineage>
</organism>
<comment type="caution">
    <text evidence="1">The sequence shown here is derived from an EMBL/GenBank/DDBJ whole genome shotgun (WGS) entry which is preliminary data.</text>
</comment>
<protein>
    <submittedName>
        <fullName evidence="1">10377_t:CDS:1</fullName>
    </submittedName>
</protein>
<sequence length="288" mass="33563">MSNNNISMEEYNSLHKLLLNELKITTIKETVAAQSNTAISVAAITEALSLMTEKQQKLQRSYQQYQHEQHFILLQNVSLEVMFLEHMEQGNAQMYEKISNKLFKTIKNTGGFLNDIAGNEPLALPNMLWFGILDLAQNLIYTIEVMLHLKNINGVSFSMTEIDFNQYAQKLYEINSNNGSSERFQCLLSFVKEKCHQDLIMLNDDIGKGKRKMFRQNTYFKEQTLNSRKILDIITDEMTCPISLALEDQFYLLKCQHKISYNTYNKLRQKKCPICRERIEDNDVKFVL</sequence>
<gene>
    <name evidence="1" type="ORF">FCALED_LOCUS9379</name>
</gene>
<proteinExistence type="predicted"/>
<name>A0A9N9CVP9_9GLOM</name>
<keyword evidence="2" id="KW-1185">Reference proteome</keyword>
<dbReference type="SUPFAM" id="SSF57850">
    <property type="entry name" value="RING/U-box"/>
    <property type="match status" value="1"/>
</dbReference>
<dbReference type="AlphaFoldDB" id="A0A9N9CVP9"/>
<evidence type="ECO:0000313" key="2">
    <source>
        <dbReference type="Proteomes" id="UP000789570"/>
    </source>
</evidence>
<accession>A0A9N9CVP9</accession>
<reference evidence="1" key="1">
    <citation type="submission" date="2021-06" db="EMBL/GenBank/DDBJ databases">
        <authorList>
            <person name="Kallberg Y."/>
            <person name="Tangrot J."/>
            <person name="Rosling A."/>
        </authorList>
    </citation>
    <scope>NUCLEOTIDE SEQUENCE</scope>
    <source>
        <strain evidence="1">UK204</strain>
    </source>
</reference>
<dbReference type="EMBL" id="CAJVPQ010003078">
    <property type="protein sequence ID" value="CAG8617420.1"/>
    <property type="molecule type" value="Genomic_DNA"/>
</dbReference>